<dbReference type="HOGENOM" id="CLU_007383_6_7_10"/>
<keyword evidence="3" id="KW-1185">Reference proteome</keyword>
<evidence type="ECO:0000313" key="2">
    <source>
        <dbReference type="EMBL" id="BAO56728.1"/>
    </source>
</evidence>
<dbReference type="PANTHER" id="PTHR43245">
    <property type="entry name" value="BIFUNCTIONAL POLYMYXIN RESISTANCE PROTEIN ARNA"/>
    <property type="match status" value="1"/>
</dbReference>
<dbReference type="Pfam" id="PF01370">
    <property type="entry name" value="Epimerase"/>
    <property type="match status" value="1"/>
</dbReference>
<organism evidence="2 3">
    <name type="scientific">Nonlabens marinus S1-08</name>
    <dbReference type="NCBI Taxonomy" id="1454201"/>
    <lineage>
        <taxon>Bacteria</taxon>
        <taxon>Pseudomonadati</taxon>
        <taxon>Bacteroidota</taxon>
        <taxon>Flavobacteriia</taxon>
        <taxon>Flavobacteriales</taxon>
        <taxon>Flavobacteriaceae</taxon>
        <taxon>Nonlabens</taxon>
    </lineage>
</organism>
<sequence>MLNHDQIIISGASGFVGRHILPYLVDKNLKVISLSRKRTKENTLTYNDIQEKDWNKASAFIHLAGKAHDVKNTADPEEYFKVNRDLTIDLFDQFLASDCKTFIFLSSVKAAADQVEGILTEEHIPKPKTAYGLSKQEAEQYLLKHIHRTDKKVIILRPCMIHGPGNKGNLNLLYSLVKKNVPYPLGGYHNQRSFLSITSLKQVILECITQPPASGIYNVADDVPLSTLALVRVIGKVLNKKPLILKVPAFIMNTVARGGTLLNLPFNSNSLQKLTENYVVSNYKLKKALNIADPWDTAHGLEKTIESFESKE</sequence>
<dbReference type="PANTHER" id="PTHR43245:SF58">
    <property type="entry name" value="BLL5923 PROTEIN"/>
    <property type="match status" value="1"/>
</dbReference>
<dbReference type="InterPro" id="IPR036291">
    <property type="entry name" value="NAD(P)-bd_dom_sf"/>
</dbReference>
<protein>
    <submittedName>
        <fullName evidence="2">UDP-glucose 4-epimerase</fullName>
    </submittedName>
</protein>
<dbReference type="STRING" id="1454201.NMS_2719"/>
<gene>
    <name evidence="2" type="ORF">NMS_2719</name>
</gene>
<dbReference type="KEGG" id="nmf:NMS_2719"/>
<dbReference type="OrthoDB" id="329806at2"/>
<dbReference type="RefSeq" id="WP_041497234.1">
    <property type="nucleotide sequence ID" value="NZ_AP014548.1"/>
</dbReference>
<dbReference type="InterPro" id="IPR050177">
    <property type="entry name" value="Lipid_A_modif_metabolic_enz"/>
</dbReference>
<dbReference type="SUPFAM" id="SSF51735">
    <property type="entry name" value="NAD(P)-binding Rossmann-fold domains"/>
    <property type="match status" value="1"/>
</dbReference>
<proteinExistence type="predicted"/>
<name>W8VWY6_9FLAO</name>
<dbReference type="AlphaFoldDB" id="W8VWY6"/>
<dbReference type="InterPro" id="IPR001509">
    <property type="entry name" value="Epimerase_deHydtase"/>
</dbReference>
<accession>W8VWY6</accession>
<feature type="domain" description="NAD-dependent epimerase/dehydratase" evidence="1">
    <location>
        <begin position="7"/>
        <end position="220"/>
    </location>
</feature>
<dbReference type="Gene3D" id="3.40.50.720">
    <property type="entry name" value="NAD(P)-binding Rossmann-like Domain"/>
    <property type="match status" value="1"/>
</dbReference>
<dbReference type="EMBL" id="AP014548">
    <property type="protein sequence ID" value="BAO56728.1"/>
    <property type="molecule type" value="Genomic_DNA"/>
</dbReference>
<evidence type="ECO:0000313" key="3">
    <source>
        <dbReference type="Proteomes" id="UP000031760"/>
    </source>
</evidence>
<evidence type="ECO:0000259" key="1">
    <source>
        <dbReference type="Pfam" id="PF01370"/>
    </source>
</evidence>
<dbReference type="Proteomes" id="UP000031760">
    <property type="component" value="Chromosome"/>
</dbReference>
<reference evidence="2 3" key="1">
    <citation type="journal article" date="2014" name="Proc. Natl. Acad. Sci. U.S.A.">
        <title>Functional characterization of flavobacteria rhodopsins reveals a unique class of light-driven chloride pump in bacteria.</title>
        <authorList>
            <person name="Yoshizawa S."/>
            <person name="Kumagai Y."/>
            <person name="Kim H."/>
            <person name="Ogura Y."/>
            <person name="Hayashi T."/>
            <person name="Iwasaki W."/>
            <person name="DeLong E.F."/>
            <person name="Kogure K."/>
        </authorList>
    </citation>
    <scope>NUCLEOTIDE SEQUENCE [LARGE SCALE GENOMIC DNA]</scope>
    <source>
        <strain evidence="2 3">S1-08</strain>
    </source>
</reference>